<keyword evidence="4" id="KW-1185">Reference proteome</keyword>
<dbReference type="Pfam" id="PF11001">
    <property type="entry name" value="AFUB_07903_YDR124W_hel"/>
    <property type="match status" value="1"/>
</dbReference>
<evidence type="ECO:0000313" key="4">
    <source>
        <dbReference type="Proteomes" id="UP001161017"/>
    </source>
</evidence>
<organism evidence="3 4">
    <name type="scientific">Ramalina farinacea</name>
    <dbReference type="NCBI Taxonomy" id="258253"/>
    <lineage>
        <taxon>Eukaryota</taxon>
        <taxon>Fungi</taxon>
        <taxon>Dikarya</taxon>
        <taxon>Ascomycota</taxon>
        <taxon>Pezizomycotina</taxon>
        <taxon>Lecanoromycetes</taxon>
        <taxon>OSLEUM clade</taxon>
        <taxon>Lecanoromycetidae</taxon>
        <taxon>Lecanorales</taxon>
        <taxon>Lecanorineae</taxon>
        <taxon>Ramalinaceae</taxon>
        <taxon>Ramalina</taxon>
    </lineage>
</organism>
<dbReference type="InterPro" id="IPR021264">
    <property type="entry name" value="AFUB_079030/YDR124W-like"/>
</dbReference>
<dbReference type="PANTHER" id="PTHR36102">
    <property type="entry name" value="CHROMOSOME 10, WHOLE GENOME SHOTGUN SEQUENCE"/>
    <property type="match status" value="1"/>
</dbReference>
<reference evidence="3" key="1">
    <citation type="journal article" date="2023" name="Genome Biol. Evol.">
        <title>First Whole Genome Sequence and Flow Cytometry Genome Size Data for the Lichen-Forming Fungus Ramalina farinacea (Ascomycota).</title>
        <authorList>
            <person name="Llewellyn T."/>
            <person name="Mian S."/>
            <person name="Hill R."/>
            <person name="Leitch I.J."/>
            <person name="Gaya E."/>
        </authorList>
    </citation>
    <scope>NUCLEOTIDE SEQUENCE</scope>
    <source>
        <strain evidence="3">LIQ254RAFAR</strain>
    </source>
</reference>
<feature type="region of interest" description="Disordered" evidence="1">
    <location>
        <begin position="90"/>
        <end position="129"/>
    </location>
</feature>
<feature type="compositionally biased region" description="Polar residues" evidence="1">
    <location>
        <begin position="643"/>
        <end position="654"/>
    </location>
</feature>
<evidence type="ECO:0000259" key="2">
    <source>
        <dbReference type="Pfam" id="PF11001"/>
    </source>
</evidence>
<feature type="domain" description="Subtelomeric hrmA-associated cluster protein AFUB-079030/YDR124W-like helical bundle" evidence="2">
    <location>
        <begin position="169"/>
        <end position="314"/>
    </location>
</feature>
<evidence type="ECO:0000313" key="3">
    <source>
        <dbReference type="EMBL" id="MDI1491672.1"/>
    </source>
</evidence>
<feature type="region of interest" description="Disordered" evidence="1">
    <location>
        <begin position="391"/>
        <end position="436"/>
    </location>
</feature>
<dbReference type="AlphaFoldDB" id="A0AA43U0S2"/>
<dbReference type="InterPro" id="IPR047092">
    <property type="entry name" value="AFUB_07903/YDR124W-like_hel"/>
</dbReference>
<feature type="region of interest" description="Disordered" evidence="1">
    <location>
        <begin position="1"/>
        <end position="29"/>
    </location>
</feature>
<dbReference type="Proteomes" id="UP001161017">
    <property type="component" value="Unassembled WGS sequence"/>
</dbReference>
<evidence type="ECO:0000256" key="1">
    <source>
        <dbReference type="SAM" id="MobiDB-lite"/>
    </source>
</evidence>
<feature type="compositionally biased region" description="Acidic residues" evidence="1">
    <location>
        <begin position="403"/>
        <end position="412"/>
    </location>
</feature>
<accession>A0AA43U0S2</accession>
<dbReference type="PANTHER" id="PTHR36102:SF1">
    <property type="entry name" value="YDR124W-LIKE HELICAL BUNDLE DOMAIN-CONTAINING PROTEIN"/>
    <property type="match status" value="1"/>
</dbReference>
<proteinExistence type="predicted"/>
<feature type="region of interest" description="Disordered" evidence="1">
    <location>
        <begin position="627"/>
        <end position="654"/>
    </location>
</feature>
<feature type="compositionally biased region" description="Basic and acidic residues" evidence="1">
    <location>
        <begin position="101"/>
        <end position="127"/>
    </location>
</feature>
<sequence length="654" mass="73458">MARDNPVSGFSSITPHGLPRAPSKHRLINGQNVRRYPHIYGETQGQHQYSPLFVRDPSTRQFVNAGKKVHEAVAVLRTYLAADVKIEAPVSPDSKTSASVQERKPSEVSNVNDRHPKIERGECREADAIDDIEDQKHEENGDEDDASQDVSDVEGECLVEHRRHPVRADQIEHFIKVVFRFGIQQKGCKKVLQYWVKKCHPKKQASHPYNGGQKPRWTDEENKGEFTAPPYWPSQKDWRNAEKSNSCRHKEPDHLKKPERLVLCRHLLTRGKLEEFDFSVHLLEESTKDLTDTYADHFLPEAAEHLADIYELRRHQIRFENGEIDADSTILILMPRKAKFHDIKVTAKLRQQLPKKARPTFLASELDTASHGYGPNPRQIKMKAETIISRSSSLHDALSTTEQSDDDDEDMTTEPCSSPTSPMALDAQIGAGNANSFGHDSYTSSCRSESHDMSTEFQPVIKAEEQRFGQNPRSYGDAEMQKEMSLTSSSPYDIAQQALGNQQFEPGSFDLGANDVFSAMPGSQNAGVSPGVPGLGSPRYGENQMLNTWPLQTNEFSNGVSPNAFANSDGSHTCPYDSNQFNQGSSEHLRGEPSWYLTNFDRPDYSSSMSHSGYNDMNGTQIFCPDQIHHGNRSTAAERRESYTTGDWPSSAQV</sequence>
<feature type="region of interest" description="Disordered" evidence="1">
    <location>
        <begin position="203"/>
        <end position="252"/>
    </location>
</feature>
<protein>
    <recommendedName>
        <fullName evidence="2">Subtelomeric hrmA-associated cluster protein AFUB-079030/YDR124W-like helical bundle domain-containing protein</fullName>
    </recommendedName>
</protein>
<gene>
    <name evidence="3" type="ORF">OHK93_002881</name>
</gene>
<comment type="caution">
    <text evidence="3">The sequence shown here is derived from an EMBL/GenBank/DDBJ whole genome shotgun (WGS) entry which is preliminary data.</text>
</comment>
<name>A0AA43U0S2_9LECA</name>
<dbReference type="EMBL" id="JAPUFD010000015">
    <property type="protein sequence ID" value="MDI1491672.1"/>
    <property type="molecule type" value="Genomic_DNA"/>
</dbReference>